<evidence type="ECO:0000256" key="9">
    <source>
        <dbReference type="ARBA" id="ARBA00022848"/>
    </source>
</evidence>
<dbReference type="GO" id="GO:0016712">
    <property type="term" value="F:oxidoreductase activity, acting on paired donors, with incorporation or reduction of molecular oxygen, reduced flavin or flavoprotein as one donor, and incorporation of one atom of oxygen"/>
    <property type="evidence" value="ECO:0007669"/>
    <property type="project" value="TreeGrafter"/>
</dbReference>
<dbReference type="GO" id="GO:0005506">
    <property type="term" value="F:iron ion binding"/>
    <property type="evidence" value="ECO:0007669"/>
    <property type="project" value="InterPro"/>
</dbReference>
<evidence type="ECO:0000256" key="6">
    <source>
        <dbReference type="ARBA" id="ARBA00022617"/>
    </source>
</evidence>
<dbReference type="InterPro" id="IPR001128">
    <property type="entry name" value="Cyt_P450"/>
</dbReference>
<keyword evidence="18" id="KW-1185">Reference proteome</keyword>
<keyword evidence="16" id="KW-0812">Transmembrane</keyword>
<dbReference type="Gene3D" id="1.10.630.10">
    <property type="entry name" value="Cytochrome P450"/>
    <property type="match status" value="1"/>
</dbReference>
<dbReference type="GO" id="GO:0006082">
    <property type="term" value="P:organic acid metabolic process"/>
    <property type="evidence" value="ECO:0007669"/>
    <property type="project" value="TreeGrafter"/>
</dbReference>
<gene>
    <name evidence="17" type="primary">CYP2B4</name>
    <name evidence="17" type="ORF">CDAR_534281</name>
</gene>
<dbReference type="GO" id="GO:0006805">
    <property type="term" value="P:xenobiotic metabolic process"/>
    <property type="evidence" value="ECO:0007669"/>
    <property type="project" value="TreeGrafter"/>
</dbReference>
<evidence type="ECO:0000256" key="13">
    <source>
        <dbReference type="ARBA" id="ARBA00023136"/>
    </source>
</evidence>
<dbReference type="GO" id="GO:0020037">
    <property type="term" value="F:heme binding"/>
    <property type="evidence" value="ECO:0007669"/>
    <property type="project" value="InterPro"/>
</dbReference>
<evidence type="ECO:0000256" key="4">
    <source>
        <dbReference type="ARBA" id="ARBA00004406"/>
    </source>
</evidence>
<dbReference type="GO" id="GO:0008395">
    <property type="term" value="F:steroid hydroxylase activity"/>
    <property type="evidence" value="ECO:0007669"/>
    <property type="project" value="TreeGrafter"/>
</dbReference>
<dbReference type="PANTHER" id="PTHR24300">
    <property type="entry name" value="CYTOCHROME P450 508A4-RELATED"/>
    <property type="match status" value="1"/>
</dbReference>
<dbReference type="InterPro" id="IPR002401">
    <property type="entry name" value="Cyt_P450_E_grp-I"/>
</dbReference>
<evidence type="ECO:0000256" key="3">
    <source>
        <dbReference type="ARBA" id="ARBA00004174"/>
    </source>
</evidence>
<comment type="similarity">
    <text evidence="5 15">Belongs to the cytochrome P450 family.</text>
</comment>
<evidence type="ECO:0000256" key="12">
    <source>
        <dbReference type="ARBA" id="ARBA00023033"/>
    </source>
</evidence>
<keyword evidence="9" id="KW-0492">Microsome</keyword>
<keyword evidence="12 15" id="KW-0503">Monooxygenase</keyword>
<comment type="caution">
    <text evidence="17">The sequence shown here is derived from an EMBL/GenBank/DDBJ whole genome shotgun (WGS) entry which is preliminary data.</text>
</comment>
<comment type="subcellular location">
    <subcellularLocation>
        <location evidence="4">Endoplasmic reticulum membrane</location>
        <topology evidence="4">Peripheral membrane protein</topology>
    </subcellularLocation>
    <subcellularLocation>
        <location evidence="3">Microsome membrane</location>
        <topology evidence="3">Peripheral membrane protein</topology>
    </subcellularLocation>
</comment>
<dbReference type="AlphaFoldDB" id="A0AAV4S5M5"/>
<evidence type="ECO:0000256" key="5">
    <source>
        <dbReference type="ARBA" id="ARBA00010617"/>
    </source>
</evidence>
<dbReference type="Pfam" id="PF00067">
    <property type="entry name" value="p450"/>
    <property type="match status" value="1"/>
</dbReference>
<organism evidence="17 18">
    <name type="scientific">Caerostris darwini</name>
    <dbReference type="NCBI Taxonomy" id="1538125"/>
    <lineage>
        <taxon>Eukaryota</taxon>
        <taxon>Metazoa</taxon>
        <taxon>Ecdysozoa</taxon>
        <taxon>Arthropoda</taxon>
        <taxon>Chelicerata</taxon>
        <taxon>Arachnida</taxon>
        <taxon>Araneae</taxon>
        <taxon>Araneomorphae</taxon>
        <taxon>Entelegynae</taxon>
        <taxon>Araneoidea</taxon>
        <taxon>Araneidae</taxon>
        <taxon>Caerostris</taxon>
    </lineage>
</organism>
<evidence type="ECO:0000256" key="8">
    <source>
        <dbReference type="ARBA" id="ARBA00022824"/>
    </source>
</evidence>
<comment type="cofactor">
    <cofactor evidence="1 14">
        <name>heme</name>
        <dbReference type="ChEBI" id="CHEBI:30413"/>
    </cofactor>
</comment>
<dbReference type="PANTHER" id="PTHR24300:SF403">
    <property type="entry name" value="CYTOCHROME P450 306A1"/>
    <property type="match status" value="1"/>
</dbReference>
<dbReference type="EMBL" id="BPLQ01007314">
    <property type="protein sequence ID" value="GIY29503.1"/>
    <property type="molecule type" value="Genomic_DNA"/>
</dbReference>
<reference evidence="17 18" key="1">
    <citation type="submission" date="2021-06" db="EMBL/GenBank/DDBJ databases">
        <title>Caerostris darwini draft genome.</title>
        <authorList>
            <person name="Kono N."/>
            <person name="Arakawa K."/>
        </authorList>
    </citation>
    <scope>NUCLEOTIDE SEQUENCE [LARGE SCALE GENOMIC DNA]</scope>
</reference>
<protein>
    <submittedName>
        <fullName evidence="17">Cytochrome P450 2B4</fullName>
    </submittedName>
</protein>
<evidence type="ECO:0000313" key="18">
    <source>
        <dbReference type="Proteomes" id="UP001054837"/>
    </source>
</evidence>
<keyword evidence="8" id="KW-0256">Endoplasmic reticulum</keyword>
<dbReference type="InterPro" id="IPR050182">
    <property type="entry name" value="Cytochrome_P450_fam2"/>
</dbReference>
<dbReference type="PRINTS" id="PR00385">
    <property type="entry name" value="P450"/>
</dbReference>
<keyword evidence="6 14" id="KW-0349">Heme</keyword>
<evidence type="ECO:0000256" key="15">
    <source>
        <dbReference type="RuleBase" id="RU000461"/>
    </source>
</evidence>
<dbReference type="Proteomes" id="UP001054837">
    <property type="component" value="Unassembled WGS sequence"/>
</dbReference>
<dbReference type="GO" id="GO:0005789">
    <property type="term" value="C:endoplasmic reticulum membrane"/>
    <property type="evidence" value="ECO:0007669"/>
    <property type="project" value="UniProtKB-SubCell"/>
</dbReference>
<evidence type="ECO:0000313" key="17">
    <source>
        <dbReference type="EMBL" id="GIY29503.1"/>
    </source>
</evidence>
<dbReference type="InterPro" id="IPR036396">
    <property type="entry name" value="Cyt_P450_sf"/>
</dbReference>
<evidence type="ECO:0000256" key="16">
    <source>
        <dbReference type="SAM" id="Phobius"/>
    </source>
</evidence>
<dbReference type="PROSITE" id="PS00086">
    <property type="entry name" value="CYTOCHROME_P450"/>
    <property type="match status" value="1"/>
</dbReference>
<evidence type="ECO:0000256" key="10">
    <source>
        <dbReference type="ARBA" id="ARBA00023002"/>
    </source>
</evidence>
<keyword evidence="11 14" id="KW-0408">Iron</keyword>
<dbReference type="InterPro" id="IPR017972">
    <property type="entry name" value="Cyt_P450_CS"/>
</dbReference>
<sequence>MDVLIDKLSTIPPVSLAIAVVLLLVTIIYFAVKNKDLPPGPIGLPYLGYWPFLNNSTGHLKLDALKQKYGDIFSFSYTGRLYINLGSIKANREALISKSECFGDRQSGYNFMSHIFRDGVAFQNGEPWKVTRKFFMQVLKERGSNSLKSSLSASIYDSINSTINELKAKKGEPVNFIEILTNKCNAFLRFALFGDYGITEEQVTRFNELYSVQVEGMSPTNLLLIGTIARYFIYPFTPKYFQALKTHNEMRKMLYGIVNKHKATYDKGHIRNFIDEYIEERNKRRSKGDPTAEYFTDEVLVGTLMQFMGDGVLAVASFATLLLKNLLENPEVQEKVYKEIVEVIGTDRPPAIEDKSQLTYFNAYLLESLRMGEFFNYLPSQECIKEVTVGGYKIPKGAIMIINFYCAHNDPKVYEEPKKFNPSRFIQAEGKKRAEMPISFGMGKRACLGEGYAMTQIFLQITTMLQNFELSLPERNNKIIDYEEFVSGKLLICAKPRDHK</sequence>
<keyword evidence="10 15" id="KW-0560">Oxidoreductase</keyword>
<dbReference type="PRINTS" id="PR00463">
    <property type="entry name" value="EP450I"/>
</dbReference>
<feature type="transmembrane region" description="Helical" evidence="16">
    <location>
        <begin position="12"/>
        <end position="32"/>
    </location>
</feature>
<evidence type="ECO:0000256" key="11">
    <source>
        <dbReference type="ARBA" id="ARBA00023004"/>
    </source>
</evidence>
<name>A0AAV4S5M5_9ARAC</name>
<evidence type="ECO:0000256" key="14">
    <source>
        <dbReference type="PIRSR" id="PIRSR602401-1"/>
    </source>
</evidence>
<evidence type="ECO:0000256" key="2">
    <source>
        <dbReference type="ARBA" id="ARBA00003690"/>
    </source>
</evidence>
<keyword evidence="13 16" id="KW-0472">Membrane</keyword>
<proteinExistence type="inferred from homology"/>
<keyword evidence="16" id="KW-1133">Transmembrane helix</keyword>
<keyword evidence="7 14" id="KW-0479">Metal-binding</keyword>
<accession>A0AAV4S5M5</accession>
<evidence type="ECO:0000256" key="7">
    <source>
        <dbReference type="ARBA" id="ARBA00022723"/>
    </source>
</evidence>
<evidence type="ECO:0000256" key="1">
    <source>
        <dbReference type="ARBA" id="ARBA00001971"/>
    </source>
</evidence>
<dbReference type="SUPFAM" id="SSF48264">
    <property type="entry name" value="Cytochrome P450"/>
    <property type="match status" value="1"/>
</dbReference>
<dbReference type="FunFam" id="1.10.630.10:FF:000238">
    <property type="entry name" value="Cytochrome P450 2A6"/>
    <property type="match status" value="1"/>
</dbReference>
<comment type="function">
    <text evidence="2">May be involved in the metabolism of insect hormones and in the breakdown of synthetic insecticides.</text>
</comment>
<feature type="binding site" description="axial binding residue" evidence="14">
    <location>
        <position position="447"/>
    </location>
    <ligand>
        <name>heme</name>
        <dbReference type="ChEBI" id="CHEBI:30413"/>
    </ligand>
    <ligandPart>
        <name>Fe</name>
        <dbReference type="ChEBI" id="CHEBI:18248"/>
    </ligandPart>
</feature>